<name>A0A4R5NIJ4_9LACO</name>
<evidence type="ECO:0000313" key="2">
    <source>
        <dbReference type="EMBL" id="TDG74409.1"/>
    </source>
</evidence>
<sequence>MKPRTRIVTKEWFVNPAVVAPALMVFVTAP</sequence>
<keyword evidence="1" id="KW-0812">Transmembrane</keyword>
<organism evidence="2 3">
    <name type="scientific">Secundilactobacillus malefermentans</name>
    <dbReference type="NCBI Taxonomy" id="176292"/>
    <lineage>
        <taxon>Bacteria</taxon>
        <taxon>Bacillati</taxon>
        <taxon>Bacillota</taxon>
        <taxon>Bacilli</taxon>
        <taxon>Lactobacillales</taxon>
        <taxon>Lactobacillaceae</taxon>
        <taxon>Secundilactobacillus</taxon>
    </lineage>
</organism>
<dbReference type="AlphaFoldDB" id="A0A4R5NIJ4"/>
<dbReference type="Proteomes" id="UP000294854">
    <property type="component" value="Unassembled WGS sequence"/>
</dbReference>
<proteinExistence type="predicted"/>
<protein>
    <submittedName>
        <fullName evidence="2">Uncharacterized protein</fullName>
    </submittedName>
</protein>
<keyword evidence="3" id="KW-1185">Reference proteome</keyword>
<reference evidence="2 3" key="1">
    <citation type="journal article" date="2019" name="Appl. Microbiol. Biotechnol.">
        <title>Uncovering carbohydrate metabolism through a genotype-phenotype association study of 56 lactic acid bacteria genomes.</title>
        <authorList>
            <person name="Buron-Moles G."/>
            <person name="Chailyan A."/>
            <person name="Dolejs I."/>
            <person name="Forster J."/>
            <person name="Miks M.H."/>
        </authorList>
    </citation>
    <scope>NUCLEOTIDE SEQUENCE [LARGE SCALE GENOMIC DNA]</scope>
    <source>
        <strain evidence="2 3">ATCC 49373</strain>
    </source>
</reference>
<gene>
    <name evidence="2" type="ORF">C5L31_000056</name>
</gene>
<keyword evidence="1" id="KW-1133">Transmembrane helix</keyword>
<comment type="caution">
    <text evidence="2">The sequence shown here is derived from an EMBL/GenBank/DDBJ whole genome shotgun (WGS) entry which is preliminary data.</text>
</comment>
<dbReference type="EMBL" id="PUFO01000076">
    <property type="protein sequence ID" value="TDG74409.1"/>
    <property type="molecule type" value="Genomic_DNA"/>
</dbReference>
<feature type="transmembrane region" description="Helical" evidence="1">
    <location>
        <begin position="12"/>
        <end position="29"/>
    </location>
</feature>
<evidence type="ECO:0000313" key="3">
    <source>
        <dbReference type="Proteomes" id="UP000294854"/>
    </source>
</evidence>
<evidence type="ECO:0000256" key="1">
    <source>
        <dbReference type="SAM" id="Phobius"/>
    </source>
</evidence>
<keyword evidence="1" id="KW-0472">Membrane</keyword>
<accession>A0A4R5NIJ4</accession>